<dbReference type="Proteomes" id="UP000234345">
    <property type="component" value="Unassembled WGS sequence"/>
</dbReference>
<sequence>MLQMAGAELGSACGTRSAGPTARLCFARAAHTHSADNHDARVAAITQRWRLNLRCPHDGIHAALPGLPVSLRLSRSRLPGLFDERHARG</sequence>
<proteinExistence type="predicted"/>
<name>A0A7Z7J2S5_XANCH</name>
<reference evidence="1 2" key="1">
    <citation type="submission" date="2017-10" db="EMBL/GenBank/DDBJ databases">
        <authorList>
            <person name="Regsiter A."/>
            <person name="William W."/>
        </authorList>
    </citation>
    <scope>NUCLEOTIDE SEQUENCE [LARGE SCALE GENOMIC DNA]</scope>
    <source>
        <strain evidence="1 2">CFBP6991</strain>
    </source>
</reference>
<evidence type="ECO:0000313" key="1">
    <source>
        <dbReference type="EMBL" id="SOO26279.1"/>
    </source>
</evidence>
<gene>
    <name evidence="1" type="ORF">XFF6991_530128</name>
</gene>
<accession>A0A7Z7J2S5</accession>
<dbReference type="EMBL" id="OCZC01000081">
    <property type="protein sequence ID" value="SOO26279.1"/>
    <property type="molecule type" value="Genomic_DNA"/>
</dbReference>
<comment type="caution">
    <text evidence="1">The sequence shown here is derived from an EMBL/GenBank/DDBJ whole genome shotgun (WGS) entry which is preliminary data.</text>
</comment>
<dbReference type="AlphaFoldDB" id="A0A7Z7J2S5"/>
<organism evidence="1 2">
    <name type="scientific">Xanthomonas campestris pv. phaseoli</name>
    <dbReference type="NCBI Taxonomy" id="317013"/>
    <lineage>
        <taxon>Bacteria</taxon>
        <taxon>Pseudomonadati</taxon>
        <taxon>Pseudomonadota</taxon>
        <taxon>Gammaproteobacteria</taxon>
        <taxon>Lysobacterales</taxon>
        <taxon>Lysobacteraceae</taxon>
        <taxon>Xanthomonas</taxon>
    </lineage>
</organism>
<evidence type="ECO:0000313" key="2">
    <source>
        <dbReference type="Proteomes" id="UP000234345"/>
    </source>
</evidence>
<protein>
    <submittedName>
        <fullName evidence="1">Response regulator (Modular protein)</fullName>
    </submittedName>
</protein>